<protein>
    <submittedName>
        <fullName evidence="1">Uncharacterized protein</fullName>
    </submittedName>
</protein>
<name>A0ACD4NJ83_9HYPH</name>
<dbReference type="EMBL" id="CP113520">
    <property type="protein sequence ID" value="WAJ26880.1"/>
    <property type="molecule type" value="Genomic_DNA"/>
</dbReference>
<proteinExistence type="predicted"/>
<evidence type="ECO:0000313" key="1">
    <source>
        <dbReference type="EMBL" id="WAJ26880.1"/>
    </source>
</evidence>
<gene>
    <name evidence="1" type="ORF">OXU80_18695</name>
</gene>
<keyword evidence="2" id="KW-1185">Reference proteome</keyword>
<sequence>MALAHRDLFAQPEREWSEPLGPHLSRPTGEQLTGRRFSGHVSLLLALAVRNNIPAAGLRKVRRRLAAERGLLLTEREIWTLNHRDWARLGRREVPSFAEAFERAGTDFHVLLAESDRKL</sequence>
<accession>A0ACD4NJ83</accession>
<dbReference type="Proteomes" id="UP001163223">
    <property type="component" value="Chromosome"/>
</dbReference>
<organism evidence="1 2">
    <name type="scientific">Antarcticirhabdus aurantiaca</name>
    <dbReference type="NCBI Taxonomy" id="2606717"/>
    <lineage>
        <taxon>Bacteria</taxon>
        <taxon>Pseudomonadati</taxon>
        <taxon>Pseudomonadota</taxon>
        <taxon>Alphaproteobacteria</taxon>
        <taxon>Hyphomicrobiales</taxon>
        <taxon>Aurantimonadaceae</taxon>
        <taxon>Antarcticirhabdus</taxon>
    </lineage>
</organism>
<reference evidence="1" key="1">
    <citation type="submission" date="2022-11" db="EMBL/GenBank/DDBJ databases">
        <title>beta-Carotene-producing bacterium, Jeongeuplla avenae sp. nov., alleviates the salt stress of Arabidopsis seedlings.</title>
        <authorList>
            <person name="Jiang L."/>
            <person name="Lee J."/>
        </authorList>
    </citation>
    <scope>NUCLEOTIDE SEQUENCE</scope>
    <source>
        <strain evidence="1">DY_R2A_6</strain>
    </source>
</reference>
<evidence type="ECO:0000313" key="2">
    <source>
        <dbReference type="Proteomes" id="UP001163223"/>
    </source>
</evidence>